<dbReference type="GeneID" id="54412525"/>
<dbReference type="Proteomes" id="UP000799771">
    <property type="component" value="Unassembled WGS sequence"/>
</dbReference>
<dbReference type="InterPro" id="IPR029062">
    <property type="entry name" value="Class_I_gatase-like"/>
</dbReference>
<name>A0A6A5ZY44_9PLEO</name>
<protein>
    <submittedName>
        <fullName evidence="1">Uncharacterized protein</fullName>
    </submittedName>
</protein>
<dbReference type="AlphaFoldDB" id="A0A6A5ZY44"/>
<evidence type="ECO:0000313" key="1">
    <source>
        <dbReference type="EMBL" id="KAF2124206.1"/>
    </source>
</evidence>
<proteinExistence type="predicted"/>
<dbReference type="OrthoDB" id="543156at2759"/>
<evidence type="ECO:0000313" key="2">
    <source>
        <dbReference type="Proteomes" id="UP000799771"/>
    </source>
</evidence>
<keyword evidence="2" id="KW-1185">Reference proteome</keyword>
<organism evidence="1 2">
    <name type="scientific">Dothidotthia symphoricarpi CBS 119687</name>
    <dbReference type="NCBI Taxonomy" id="1392245"/>
    <lineage>
        <taxon>Eukaryota</taxon>
        <taxon>Fungi</taxon>
        <taxon>Dikarya</taxon>
        <taxon>Ascomycota</taxon>
        <taxon>Pezizomycotina</taxon>
        <taxon>Dothideomycetes</taxon>
        <taxon>Pleosporomycetidae</taxon>
        <taxon>Pleosporales</taxon>
        <taxon>Dothidotthiaceae</taxon>
        <taxon>Dothidotthia</taxon>
    </lineage>
</organism>
<reference evidence="1" key="1">
    <citation type="journal article" date="2020" name="Stud. Mycol.">
        <title>101 Dothideomycetes genomes: a test case for predicting lifestyles and emergence of pathogens.</title>
        <authorList>
            <person name="Haridas S."/>
            <person name="Albert R."/>
            <person name="Binder M."/>
            <person name="Bloem J."/>
            <person name="Labutti K."/>
            <person name="Salamov A."/>
            <person name="Andreopoulos B."/>
            <person name="Baker S."/>
            <person name="Barry K."/>
            <person name="Bills G."/>
            <person name="Bluhm B."/>
            <person name="Cannon C."/>
            <person name="Castanera R."/>
            <person name="Culley D."/>
            <person name="Daum C."/>
            <person name="Ezra D."/>
            <person name="Gonzalez J."/>
            <person name="Henrissat B."/>
            <person name="Kuo A."/>
            <person name="Liang C."/>
            <person name="Lipzen A."/>
            <person name="Lutzoni F."/>
            <person name="Magnuson J."/>
            <person name="Mondo S."/>
            <person name="Nolan M."/>
            <person name="Ohm R."/>
            <person name="Pangilinan J."/>
            <person name="Park H.-J."/>
            <person name="Ramirez L."/>
            <person name="Alfaro M."/>
            <person name="Sun H."/>
            <person name="Tritt A."/>
            <person name="Yoshinaga Y."/>
            <person name="Zwiers L.-H."/>
            <person name="Turgeon B."/>
            <person name="Goodwin S."/>
            <person name="Spatafora J."/>
            <person name="Crous P."/>
            <person name="Grigoriev I."/>
        </authorList>
    </citation>
    <scope>NUCLEOTIDE SEQUENCE</scope>
    <source>
        <strain evidence="1">CBS 119687</strain>
    </source>
</reference>
<gene>
    <name evidence="1" type="ORF">P153DRAFT_411814</name>
</gene>
<sequence>MTGRTATTHHLCFDKLKQTANHAACSDAKIEINQKRWVDVGTTNAGVRIVNAANVTSRIDTSLCIYEQLVGKKDAYLVAEIAEFERRDECWSAWKRYVYANGHGA</sequence>
<dbReference type="RefSeq" id="XP_033518599.1">
    <property type="nucleotide sequence ID" value="XM_033672093.1"/>
</dbReference>
<dbReference type="SUPFAM" id="SSF52317">
    <property type="entry name" value="Class I glutamine amidotransferase-like"/>
    <property type="match status" value="1"/>
</dbReference>
<dbReference type="Gene3D" id="3.40.50.880">
    <property type="match status" value="1"/>
</dbReference>
<accession>A0A6A5ZY44</accession>
<dbReference type="EMBL" id="ML977520">
    <property type="protein sequence ID" value="KAF2124206.1"/>
    <property type="molecule type" value="Genomic_DNA"/>
</dbReference>